<name>A0ABN1Z837_9MICO</name>
<gene>
    <name evidence="1" type="ORF">GCM10009627_00440</name>
</gene>
<sequence>MAESRRTGRSLEVLRAEAAEEISVIVEHRCRQGDDPWEFMHTLPSVDEQVVLILRAEAMEIDVRIGQRSAQWSSHPASGQRTEHGEEYHRLRRIALQHPELTEAVWKLMDALPGAR</sequence>
<dbReference type="Proteomes" id="UP001501742">
    <property type="component" value="Unassembled WGS sequence"/>
</dbReference>
<dbReference type="RefSeq" id="WP_204608477.1">
    <property type="nucleotide sequence ID" value="NZ_BAAAJX010000001.1"/>
</dbReference>
<accession>A0ABN1Z837</accession>
<evidence type="ECO:0008006" key="3">
    <source>
        <dbReference type="Google" id="ProtNLM"/>
    </source>
</evidence>
<organism evidence="1 2">
    <name type="scientific">Curtobacterium herbarum</name>
    <dbReference type="NCBI Taxonomy" id="150122"/>
    <lineage>
        <taxon>Bacteria</taxon>
        <taxon>Bacillati</taxon>
        <taxon>Actinomycetota</taxon>
        <taxon>Actinomycetes</taxon>
        <taxon>Micrococcales</taxon>
        <taxon>Microbacteriaceae</taxon>
        <taxon>Curtobacterium</taxon>
    </lineage>
</organism>
<keyword evidence="2" id="KW-1185">Reference proteome</keyword>
<evidence type="ECO:0000313" key="1">
    <source>
        <dbReference type="EMBL" id="GAA1491698.1"/>
    </source>
</evidence>
<protein>
    <recommendedName>
        <fullName evidence="3">Tryptophan synthase subunit alpha</fullName>
    </recommendedName>
</protein>
<dbReference type="EMBL" id="BAAAJX010000001">
    <property type="protein sequence ID" value="GAA1491698.1"/>
    <property type="molecule type" value="Genomic_DNA"/>
</dbReference>
<evidence type="ECO:0000313" key="2">
    <source>
        <dbReference type="Proteomes" id="UP001501742"/>
    </source>
</evidence>
<reference evidence="1 2" key="1">
    <citation type="journal article" date="2019" name="Int. J. Syst. Evol. Microbiol.">
        <title>The Global Catalogue of Microorganisms (GCM) 10K type strain sequencing project: providing services to taxonomists for standard genome sequencing and annotation.</title>
        <authorList>
            <consortium name="The Broad Institute Genomics Platform"/>
            <consortium name="The Broad Institute Genome Sequencing Center for Infectious Disease"/>
            <person name="Wu L."/>
            <person name="Ma J."/>
        </authorList>
    </citation>
    <scope>NUCLEOTIDE SEQUENCE [LARGE SCALE GENOMIC DNA]</scope>
    <source>
        <strain evidence="1 2">JCM 12140</strain>
    </source>
</reference>
<proteinExistence type="predicted"/>
<comment type="caution">
    <text evidence="1">The sequence shown here is derived from an EMBL/GenBank/DDBJ whole genome shotgun (WGS) entry which is preliminary data.</text>
</comment>